<name>A0ABR8PDT1_9LACO</name>
<keyword evidence="3" id="KW-1185">Reference proteome</keyword>
<evidence type="ECO:0000256" key="1">
    <source>
        <dbReference type="SAM" id="Phobius"/>
    </source>
</evidence>
<evidence type="ECO:0000313" key="3">
    <source>
        <dbReference type="Proteomes" id="UP000616837"/>
    </source>
</evidence>
<sequence>MILEQEDNVKKRNIVFGLLFAISLFLIGGFSLDRFGFHSDLIGIVGTLLLIVAYLGLNWAKLKSGDHRTRVATTWIIGLLIIVIILNIIEAALA</sequence>
<proteinExistence type="predicted"/>
<keyword evidence="1" id="KW-0472">Membrane</keyword>
<evidence type="ECO:0000313" key="2">
    <source>
        <dbReference type="EMBL" id="MBD7895454.1"/>
    </source>
</evidence>
<accession>A0ABR8PDT1</accession>
<keyword evidence="1" id="KW-0812">Transmembrane</keyword>
<gene>
    <name evidence="2" type="ORF">H9564_07085</name>
</gene>
<feature type="transmembrane region" description="Helical" evidence="1">
    <location>
        <begin position="12"/>
        <end position="30"/>
    </location>
</feature>
<dbReference type="EMBL" id="JACSQW010000019">
    <property type="protein sequence ID" value="MBD7895454.1"/>
    <property type="molecule type" value="Genomic_DNA"/>
</dbReference>
<feature type="transmembrane region" description="Helical" evidence="1">
    <location>
        <begin position="72"/>
        <end position="93"/>
    </location>
</feature>
<keyword evidence="1" id="KW-1133">Transmembrane helix</keyword>
<reference evidence="2 3" key="1">
    <citation type="submission" date="2020-08" db="EMBL/GenBank/DDBJ databases">
        <title>A Genomic Blueprint of the Chicken Gut Microbiome.</title>
        <authorList>
            <person name="Gilroy R."/>
            <person name="Ravi A."/>
            <person name="Getino M."/>
            <person name="Pursley I."/>
            <person name="Horton D.L."/>
            <person name="Alikhan N.-F."/>
            <person name="Baker D."/>
            <person name="Gharbi K."/>
            <person name="Hall N."/>
            <person name="Watson M."/>
            <person name="Adriaenssens E.M."/>
            <person name="Foster-Nyarko E."/>
            <person name="Jarju S."/>
            <person name="Secka A."/>
            <person name="Antonio M."/>
            <person name="Oren A."/>
            <person name="Chaudhuri R."/>
            <person name="La Ragione R.M."/>
            <person name="Hildebrand F."/>
            <person name="Pallen M.J."/>
        </authorList>
    </citation>
    <scope>NUCLEOTIDE SEQUENCE [LARGE SCALE GENOMIC DNA]</scope>
    <source>
        <strain evidence="2 3">Sa3CUN2</strain>
    </source>
</reference>
<comment type="caution">
    <text evidence="2">The sequence shown here is derived from an EMBL/GenBank/DDBJ whole genome shotgun (WGS) entry which is preliminary data.</text>
</comment>
<feature type="transmembrane region" description="Helical" evidence="1">
    <location>
        <begin position="42"/>
        <end position="60"/>
    </location>
</feature>
<organism evidence="2 3">
    <name type="scientific">Limosilactobacillus avistercoris</name>
    <dbReference type="NCBI Taxonomy" id="2762243"/>
    <lineage>
        <taxon>Bacteria</taxon>
        <taxon>Bacillati</taxon>
        <taxon>Bacillota</taxon>
        <taxon>Bacilli</taxon>
        <taxon>Lactobacillales</taxon>
        <taxon>Lactobacillaceae</taxon>
        <taxon>Limosilactobacillus</taxon>
    </lineage>
</organism>
<protein>
    <submittedName>
        <fullName evidence="2">Uncharacterized protein</fullName>
    </submittedName>
</protein>
<dbReference type="Proteomes" id="UP000616837">
    <property type="component" value="Unassembled WGS sequence"/>
</dbReference>